<dbReference type="InterPro" id="IPR050983">
    <property type="entry name" value="GST_Omega/HSP26"/>
</dbReference>
<feature type="domain" description="GST N-terminal" evidence="1">
    <location>
        <begin position="13"/>
        <end position="92"/>
    </location>
</feature>
<evidence type="ECO:0000259" key="1">
    <source>
        <dbReference type="PROSITE" id="PS50404"/>
    </source>
</evidence>
<dbReference type="AlphaFoldDB" id="A0A3M7MH20"/>
<dbReference type="SUPFAM" id="SSF47616">
    <property type="entry name" value="GST C-terminal domain-like"/>
    <property type="match status" value="1"/>
</dbReference>
<dbReference type="OrthoDB" id="202840at2759"/>
<dbReference type="GO" id="GO:0016740">
    <property type="term" value="F:transferase activity"/>
    <property type="evidence" value="ECO:0007669"/>
    <property type="project" value="UniProtKB-KW"/>
</dbReference>
<dbReference type="PANTHER" id="PTHR43968">
    <property type="match status" value="1"/>
</dbReference>
<dbReference type="SUPFAM" id="SSF52833">
    <property type="entry name" value="Thioredoxin-like"/>
    <property type="match status" value="1"/>
</dbReference>
<dbReference type="PROSITE" id="PS50404">
    <property type="entry name" value="GST_NTER"/>
    <property type="match status" value="1"/>
</dbReference>
<dbReference type="EMBL" id="KE747843">
    <property type="protein sequence ID" value="RMZ73846.1"/>
    <property type="molecule type" value="Genomic_DNA"/>
</dbReference>
<dbReference type="Gene3D" id="1.20.1050.10">
    <property type="match status" value="1"/>
</dbReference>
<dbReference type="PROSITE" id="PS50405">
    <property type="entry name" value="GST_CTER"/>
    <property type="match status" value="1"/>
</dbReference>
<dbReference type="InterPro" id="IPR036249">
    <property type="entry name" value="Thioredoxin-like_sf"/>
</dbReference>
<feature type="domain" description="GST C-terminal" evidence="2">
    <location>
        <begin position="97"/>
        <end position="240"/>
    </location>
</feature>
<dbReference type="Proteomes" id="UP000265663">
    <property type="component" value="Unassembled WGS sequence"/>
</dbReference>
<dbReference type="InterPro" id="IPR040079">
    <property type="entry name" value="Glutathione_S-Trfase"/>
</dbReference>
<keyword evidence="3" id="KW-0808">Transferase</keyword>
<organism evidence="3 4">
    <name type="scientific">Pyrenophora seminiperda CCB06</name>
    <dbReference type="NCBI Taxonomy" id="1302712"/>
    <lineage>
        <taxon>Eukaryota</taxon>
        <taxon>Fungi</taxon>
        <taxon>Dikarya</taxon>
        <taxon>Ascomycota</taxon>
        <taxon>Pezizomycotina</taxon>
        <taxon>Dothideomycetes</taxon>
        <taxon>Pleosporomycetidae</taxon>
        <taxon>Pleosporales</taxon>
        <taxon>Pleosporineae</taxon>
        <taxon>Pleosporaceae</taxon>
        <taxon>Pyrenophora</taxon>
    </lineage>
</organism>
<dbReference type="Gene3D" id="3.40.30.10">
    <property type="entry name" value="Glutaredoxin"/>
    <property type="match status" value="1"/>
</dbReference>
<protein>
    <submittedName>
        <fullName evidence="3">Glutathione s-transferase domain-containing</fullName>
    </submittedName>
</protein>
<dbReference type="GO" id="GO:0005737">
    <property type="term" value="C:cytoplasm"/>
    <property type="evidence" value="ECO:0007669"/>
    <property type="project" value="TreeGrafter"/>
</dbReference>
<name>A0A3M7MH20_9PLEO</name>
<dbReference type="CDD" id="cd00570">
    <property type="entry name" value="GST_N_family"/>
    <property type="match status" value="1"/>
</dbReference>
<dbReference type="PANTHER" id="PTHR43968:SF8">
    <property type="entry name" value="S-TRANSFERASE, PUTATIVE (AFU_ORTHOLOGUE AFUA_2G00590)-RELATED"/>
    <property type="match status" value="1"/>
</dbReference>
<dbReference type="PROSITE" id="PS51354">
    <property type="entry name" value="GLUTAREDOXIN_2"/>
    <property type="match status" value="1"/>
</dbReference>
<dbReference type="InterPro" id="IPR010987">
    <property type="entry name" value="Glutathione-S-Trfase_C-like"/>
</dbReference>
<evidence type="ECO:0000313" key="4">
    <source>
        <dbReference type="Proteomes" id="UP000265663"/>
    </source>
</evidence>
<sequence length="244" mass="27399">MVVTMAHINGNAPKITLYTNHRCPWAHRAHIALKELGLPYEEVIIDLEKPREPWYLEINPRGLVPAINFNGEIITESGIVATFLADAYPSHVLPASGSPEAALTRAKINFFVDTWFNKPNSYLFKIMLATSEEEKAKMGKELVDVVGKEIEPLLKNAKPFFGGSEKVTLAEVLTAPFILRFYMYSRRGALPEPIASGFDALPNFSKWAAEVIKQESVTYIWNEEDIFSTTLQRIEKMKAQAAAK</sequence>
<accession>A0A3M7MH20</accession>
<dbReference type="Pfam" id="PF13409">
    <property type="entry name" value="GST_N_2"/>
    <property type="match status" value="1"/>
</dbReference>
<evidence type="ECO:0000313" key="3">
    <source>
        <dbReference type="EMBL" id="RMZ73846.1"/>
    </source>
</evidence>
<dbReference type="InterPro" id="IPR004045">
    <property type="entry name" value="Glutathione_S-Trfase_N"/>
</dbReference>
<proteinExistence type="predicted"/>
<dbReference type="SFLD" id="SFLDS00019">
    <property type="entry name" value="Glutathione_Transferase_(cytos"/>
    <property type="match status" value="1"/>
</dbReference>
<keyword evidence="4" id="KW-1185">Reference proteome</keyword>
<dbReference type="InterPro" id="IPR036282">
    <property type="entry name" value="Glutathione-S-Trfase_C_sf"/>
</dbReference>
<dbReference type="SFLD" id="SFLDG00358">
    <property type="entry name" value="Main_(cytGST)"/>
    <property type="match status" value="1"/>
</dbReference>
<evidence type="ECO:0000259" key="2">
    <source>
        <dbReference type="PROSITE" id="PS50405"/>
    </source>
</evidence>
<reference evidence="3 4" key="1">
    <citation type="journal article" date="2014" name="PLoS ONE">
        <title>De novo Genome Assembly of the Fungal Plant Pathogen Pyrenophora semeniperda.</title>
        <authorList>
            <person name="Soliai M.M."/>
            <person name="Meyer S.E."/>
            <person name="Udall J.A."/>
            <person name="Elzinga D.E."/>
            <person name="Hermansen R.A."/>
            <person name="Bodily P.M."/>
            <person name="Hart A.A."/>
            <person name="Coleman C.E."/>
        </authorList>
    </citation>
    <scope>NUCLEOTIDE SEQUENCE [LARGE SCALE GENOMIC DNA]</scope>
    <source>
        <strain evidence="3 4">CCB06</strain>
        <tissue evidence="3">Mycelium</tissue>
    </source>
</reference>
<gene>
    <name evidence="3" type="ORF">GMOD_00004644</name>
</gene>